<keyword evidence="9" id="KW-0282">Flagellum</keyword>
<organism evidence="9 10">
    <name type="scientific">Cellvibrio polysaccharolyticus</name>
    <dbReference type="NCBI Taxonomy" id="2082724"/>
    <lineage>
        <taxon>Bacteria</taxon>
        <taxon>Pseudomonadati</taxon>
        <taxon>Pseudomonadota</taxon>
        <taxon>Gammaproteobacteria</taxon>
        <taxon>Cellvibrionales</taxon>
        <taxon>Cellvibrionaceae</taxon>
        <taxon>Cellvibrio</taxon>
    </lineage>
</organism>
<proteinExistence type="inferred from homology"/>
<dbReference type="EMBL" id="PRDL01000001">
    <property type="protein sequence ID" value="MBE8717626.1"/>
    <property type="molecule type" value="Genomic_DNA"/>
</dbReference>
<comment type="caution">
    <text evidence="9">The sequence shown here is derived from an EMBL/GenBank/DDBJ whole genome shotgun (WGS) entry which is preliminary data.</text>
</comment>
<dbReference type="CDD" id="cd11614">
    <property type="entry name" value="SAF_CpaB_FlgA_like"/>
    <property type="match status" value="1"/>
</dbReference>
<evidence type="ECO:0000313" key="10">
    <source>
        <dbReference type="Proteomes" id="UP000652567"/>
    </source>
</evidence>
<evidence type="ECO:0000256" key="2">
    <source>
        <dbReference type="ARBA" id="ARBA00010474"/>
    </source>
</evidence>
<dbReference type="NCBIfam" id="TIGR03170">
    <property type="entry name" value="flgA_cterm"/>
    <property type="match status" value="1"/>
</dbReference>
<evidence type="ECO:0000313" key="9">
    <source>
        <dbReference type="EMBL" id="MBE8717626.1"/>
    </source>
</evidence>
<comment type="similarity">
    <text evidence="2">Belongs to the FlgA family.</text>
</comment>
<comment type="function">
    <text evidence="6">Involved in the assembly process of the P-ring formation. It may associate with FlgF on the rod constituting a structure essential for the P-ring assembly or may act as a modulator protein for the P-ring assembly.</text>
</comment>
<dbReference type="InterPro" id="IPR039246">
    <property type="entry name" value="Flagellar_FlgA"/>
</dbReference>
<accession>A0A928YTJ8</accession>
<gene>
    <name evidence="9" type="ORF">C4F51_10545</name>
</gene>
<dbReference type="PANTHER" id="PTHR36307:SF1">
    <property type="entry name" value="FLAGELLA BASAL BODY P-RING FORMATION PROTEIN FLGA"/>
    <property type="match status" value="1"/>
</dbReference>
<keyword evidence="7" id="KW-1133">Transmembrane helix</keyword>
<dbReference type="PANTHER" id="PTHR36307">
    <property type="entry name" value="FLAGELLA BASAL BODY P-RING FORMATION PROTEIN FLGA"/>
    <property type="match status" value="1"/>
</dbReference>
<dbReference type="Proteomes" id="UP000652567">
    <property type="component" value="Unassembled WGS sequence"/>
</dbReference>
<evidence type="ECO:0000256" key="4">
    <source>
        <dbReference type="ARBA" id="ARBA00022729"/>
    </source>
</evidence>
<dbReference type="Pfam" id="PF17656">
    <property type="entry name" value="ChapFlgA_N"/>
    <property type="match status" value="1"/>
</dbReference>
<sequence length="259" mass="28111">MKNAFMDTFFYCLAKKAAKATVNLTKVSWLFAMIMTVSGGVIALPAIASTVESLQTLQSRVQQQAAQYYQGAKAKKTNISVNALDSRLQLRSCVKSLTITLNDPQYNGGNQTALVRCDDEAPWSIYIPLQIALFYEYPVASRNMARGDVVSAGDIQTTLVNSTGQRQGQIDSAVDIIGKSLRRPIRQGEVFRSAQLEMPTVVKRGDLVSILTQVGAISVSSAGTAMSNGKIGEKIRIKNNQSDRVIMAEVIEAGSVRTL</sequence>
<protein>
    <recommendedName>
        <fullName evidence="3">Flagella basal body P-ring formation protein FlgA</fullName>
    </recommendedName>
</protein>
<dbReference type="InterPro" id="IPR017585">
    <property type="entry name" value="SAF_FlgA"/>
</dbReference>
<evidence type="ECO:0000256" key="3">
    <source>
        <dbReference type="ARBA" id="ARBA00014754"/>
    </source>
</evidence>
<dbReference type="Pfam" id="PF13144">
    <property type="entry name" value="ChapFlgA"/>
    <property type="match status" value="1"/>
</dbReference>
<evidence type="ECO:0000256" key="5">
    <source>
        <dbReference type="ARBA" id="ARBA00022764"/>
    </source>
</evidence>
<comment type="subcellular location">
    <subcellularLocation>
        <location evidence="1">Periplasm</location>
    </subcellularLocation>
</comment>
<keyword evidence="7" id="KW-0472">Membrane</keyword>
<keyword evidence="9" id="KW-0969">Cilium</keyword>
<dbReference type="GO" id="GO:0044780">
    <property type="term" value="P:bacterial-type flagellum assembly"/>
    <property type="evidence" value="ECO:0007669"/>
    <property type="project" value="InterPro"/>
</dbReference>
<keyword evidence="10" id="KW-1185">Reference proteome</keyword>
<evidence type="ECO:0000256" key="6">
    <source>
        <dbReference type="ARBA" id="ARBA00025643"/>
    </source>
</evidence>
<dbReference type="AlphaFoldDB" id="A0A928YTJ8"/>
<feature type="transmembrane region" description="Helical" evidence="7">
    <location>
        <begin position="29"/>
        <end position="51"/>
    </location>
</feature>
<dbReference type="InterPro" id="IPR013974">
    <property type="entry name" value="SAF"/>
</dbReference>
<keyword evidence="7" id="KW-0812">Transmembrane</keyword>
<feature type="domain" description="SAF" evidence="8">
    <location>
        <begin position="135"/>
        <end position="197"/>
    </location>
</feature>
<evidence type="ECO:0000256" key="7">
    <source>
        <dbReference type="SAM" id="Phobius"/>
    </source>
</evidence>
<dbReference type="SMART" id="SM00858">
    <property type="entry name" value="SAF"/>
    <property type="match status" value="1"/>
</dbReference>
<reference evidence="9" key="1">
    <citation type="submission" date="2018-07" db="EMBL/GenBank/DDBJ databases">
        <title>Genome assembly of strain Ka43.</title>
        <authorList>
            <person name="Kukolya J."/>
            <person name="Nagy I."/>
            <person name="Horvath B."/>
            <person name="Toth A."/>
        </authorList>
    </citation>
    <scope>NUCLEOTIDE SEQUENCE</scope>
    <source>
        <strain evidence="9">KB43</strain>
    </source>
</reference>
<keyword evidence="5" id="KW-0574">Periplasm</keyword>
<name>A0A928YTJ8_9GAMM</name>
<evidence type="ECO:0000256" key="1">
    <source>
        <dbReference type="ARBA" id="ARBA00004418"/>
    </source>
</evidence>
<evidence type="ECO:0000259" key="8">
    <source>
        <dbReference type="SMART" id="SM00858"/>
    </source>
</evidence>
<dbReference type="Gene3D" id="2.30.30.760">
    <property type="match status" value="1"/>
</dbReference>
<keyword evidence="4" id="KW-0732">Signal</keyword>
<dbReference type="InterPro" id="IPR041231">
    <property type="entry name" value="FlgA_N"/>
</dbReference>
<keyword evidence="9" id="KW-0966">Cell projection</keyword>
<dbReference type="GO" id="GO:0042597">
    <property type="term" value="C:periplasmic space"/>
    <property type="evidence" value="ECO:0007669"/>
    <property type="project" value="UniProtKB-SubCell"/>
</dbReference>
<dbReference type="Gene3D" id="3.90.1210.10">
    <property type="entry name" value="Antifreeze-like/N-acetylneuraminic acid synthase C-terminal domain"/>
    <property type="match status" value="1"/>
</dbReference>